<feature type="transmembrane region" description="Helical" evidence="6">
    <location>
        <begin position="419"/>
        <end position="442"/>
    </location>
</feature>
<name>G8BN82_TETPH</name>
<feature type="compositionally biased region" description="Polar residues" evidence="5">
    <location>
        <begin position="1"/>
        <end position="19"/>
    </location>
</feature>
<feature type="transmembrane region" description="Helical" evidence="6">
    <location>
        <begin position="100"/>
        <end position="117"/>
    </location>
</feature>
<gene>
    <name evidence="7" type="primary">TPHA0A02790</name>
    <name evidence="7" type="ordered locus">TPHA_0A02790</name>
</gene>
<comment type="subcellular location">
    <subcellularLocation>
        <location evidence="1">Membrane</location>
        <topology evidence="1">Multi-pass membrane protein</topology>
    </subcellularLocation>
</comment>
<dbReference type="Pfam" id="PF07690">
    <property type="entry name" value="MFS_1"/>
    <property type="match status" value="1"/>
</dbReference>
<feature type="compositionally biased region" description="Basic and acidic residues" evidence="5">
    <location>
        <begin position="20"/>
        <end position="37"/>
    </location>
</feature>
<keyword evidence="4 6" id="KW-0472">Membrane</keyword>
<feature type="transmembrane region" description="Helical" evidence="6">
    <location>
        <begin position="463"/>
        <end position="482"/>
    </location>
</feature>
<keyword evidence="8" id="KW-1185">Reference proteome</keyword>
<dbReference type="InterPro" id="IPR011701">
    <property type="entry name" value="MFS"/>
</dbReference>
<feature type="transmembrane region" description="Helical" evidence="6">
    <location>
        <begin position="488"/>
        <end position="510"/>
    </location>
</feature>
<evidence type="ECO:0000256" key="5">
    <source>
        <dbReference type="SAM" id="MobiDB-lite"/>
    </source>
</evidence>
<dbReference type="PANTHER" id="PTHR23507:SF1">
    <property type="entry name" value="FI18259P1-RELATED"/>
    <property type="match status" value="1"/>
</dbReference>
<protein>
    <recommendedName>
        <fullName evidence="9">Major facilitator superfamily (MFS) profile domain-containing protein</fullName>
    </recommendedName>
</protein>
<evidence type="ECO:0000256" key="1">
    <source>
        <dbReference type="ARBA" id="ARBA00004141"/>
    </source>
</evidence>
<dbReference type="InterPro" id="IPR036259">
    <property type="entry name" value="MFS_trans_sf"/>
</dbReference>
<keyword evidence="2 6" id="KW-0812">Transmembrane</keyword>
<dbReference type="eggNOG" id="KOG2816">
    <property type="taxonomic scope" value="Eukaryota"/>
</dbReference>
<dbReference type="RefSeq" id="XP_003683794.1">
    <property type="nucleotide sequence ID" value="XM_003683746.1"/>
</dbReference>
<feature type="transmembrane region" description="Helical" evidence="6">
    <location>
        <begin position="248"/>
        <end position="270"/>
    </location>
</feature>
<evidence type="ECO:0000256" key="4">
    <source>
        <dbReference type="ARBA" id="ARBA00023136"/>
    </source>
</evidence>
<evidence type="ECO:0000256" key="3">
    <source>
        <dbReference type="ARBA" id="ARBA00022989"/>
    </source>
</evidence>
<dbReference type="AlphaFoldDB" id="G8BN82"/>
<dbReference type="OMA" id="YNWKSVE"/>
<dbReference type="STRING" id="1071381.G8BN82"/>
<organism evidence="7 8">
    <name type="scientific">Tetrapisispora phaffii (strain ATCC 24235 / CBS 4417 / NBRC 1672 / NRRL Y-8282 / UCD 70-5)</name>
    <name type="common">Yeast</name>
    <name type="synonym">Fabospora phaffii</name>
    <dbReference type="NCBI Taxonomy" id="1071381"/>
    <lineage>
        <taxon>Eukaryota</taxon>
        <taxon>Fungi</taxon>
        <taxon>Dikarya</taxon>
        <taxon>Ascomycota</taxon>
        <taxon>Saccharomycotina</taxon>
        <taxon>Saccharomycetes</taxon>
        <taxon>Saccharomycetales</taxon>
        <taxon>Saccharomycetaceae</taxon>
        <taxon>Tetrapisispora</taxon>
    </lineage>
</organism>
<reference evidence="7 8" key="1">
    <citation type="journal article" date="2011" name="Proc. Natl. Acad. Sci. U.S.A.">
        <title>Evolutionary erosion of yeast sex chromosomes by mating-type switching accidents.</title>
        <authorList>
            <person name="Gordon J.L."/>
            <person name="Armisen D."/>
            <person name="Proux-Wera E."/>
            <person name="Oheigeartaigh S.S."/>
            <person name="Byrne K.P."/>
            <person name="Wolfe K.H."/>
        </authorList>
    </citation>
    <scope>NUCLEOTIDE SEQUENCE [LARGE SCALE GENOMIC DNA]</scope>
    <source>
        <strain evidence="8">ATCC 24235 / CBS 4417 / NBRC 1672 / NRRL Y-8282 / UCD 70-5</strain>
    </source>
</reference>
<evidence type="ECO:0000256" key="6">
    <source>
        <dbReference type="SAM" id="Phobius"/>
    </source>
</evidence>
<dbReference type="OrthoDB" id="3026777at2759"/>
<sequence>MMSESFNDLSNNIPNSSTIHNDRDNEEIRNSGERNEVEPLLSNNTYYNQNPDMVIEQTGIGLYESIISDQNHEFETEETRWLRDFRLKHTHLPWHKKPSIYLLSFVVGLISLADIMIKAPIIPLQMDKICEAILEYNNDTKICDKSDVQEILSKVTSFSLLLSGIISLIFISKWNALSDKVGRVPIFKCIGIIKLLGLLLQIYSVAPRTKVTLWVFVIPNIIDAFSGGAFTIISTSNSYITDIMDPETVTVTISFMMSVLYGTIGLGPLLSSILVKFTSSNFYALFFSLFLNLLYILICFTSLVETRHPEAMKKSNLDHNKRYSEIWEQTEECISRPNNNFIIRITRELIGRLVSQIYVLLYPLKNLWAARDSNGSIKPRIILLTLLIIDALYVSSTICTIPTLVLFTTYKYNWTSIELGYFISITGLGRCVVLLLIAPFGLHYLKKNYQTKTIAADKIDLTCIRYPLFFAALSNVFMLFYADDIRSLIILVVCQCLSSLASPTLSGTMIKYCPSHKTGESFGAMSFVTSIIIFSISPIYLSIYGSSVTTRPEIFLVIPLTCGTLAFLLTFFLAYLMGQEESMTTETE</sequence>
<feature type="region of interest" description="Disordered" evidence="5">
    <location>
        <begin position="1"/>
        <end position="45"/>
    </location>
</feature>
<feature type="transmembrane region" description="Helical" evidence="6">
    <location>
        <begin position="522"/>
        <end position="543"/>
    </location>
</feature>
<dbReference type="PANTHER" id="PTHR23507">
    <property type="entry name" value="ZGC:174356"/>
    <property type="match status" value="1"/>
</dbReference>
<evidence type="ECO:0008006" key="9">
    <source>
        <dbReference type="Google" id="ProtNLM"/>
    </source>
</evidence>
<feature type="transmembrane region" description="Helical" evidence="6">
    <location>
        <begin position="555"/>
        <end position="576"/>
    </location>
</feature>
<dbReference type="GO" id="GO:0016020">
    <property type="term" value="C:membrane"/>
    <property type="evidence" value="ECO:0007669"/>
    <property type="project" value="UniProtKB-SubCell"/>
</dbReference>
<feature type="transmembrane region" description="Helical" evidence="6">
    <location>
        <begin position="381"/>
        <end position="407"/>
    </location>
</feature>
<feature type="transmembrane region" description="Helical" evidence="6">
    <location>
        <begin position="282"/>
        <end position="304"/>
    </location>
</feature>
<feature type="transmembrane region" description="Helical" evidence="6">
    <location>
        <begin position="186"/>
        <end position="206"/>
    </location>
</feature>
<dbReference type="KEGG" id="tpf:TPHA_0A02790"/>
<feature type="transmembrane region" description="Helical" evidence="6">
    <location>
        <begin position="155"/>
        <end position="174"/>
    </location>
</feature>
<dbReference type="Proteomes" id="UP000005666">
    <property type="component" value="Chromosome 1"/>
</dbReference>
<keyword evidence="3 6" id="KW-1133">Transmembrane helix</keyword>
<evidence type="ECO:0000313" key="7">
    <source>
        <dbReference type="EMBL" id="CCE61360.1"/>
    </source>
</evidence>
<dbReference type="SUPFAM" id="SSF103473">
    <property type="entry name" value="MFS general substrate transporter"/>
    <property type="match status" value="1"/>
</dbReference>
<dbReference type="EMBL" id="HE612856">
    <property type="protein sequence ID" value="CCE61360.1"/>
    <property type="molecule type" value="Genomic_DNA"/>
</dbReference>
<dbReference type="Gene3D" id="1.20.1250.20">
    <property type="entry name" value="MFS general substrate transporter like domains"/>
    <property type="match status" value="1"/>
</dbReference>
<feature type="transmembrane region" description="Helical" evidence="6">
    <location>
        <begin position="212"/>
        <end position="236"/>
    </location>
</feature>
<dbReference type="GeneID" id="11532455"/>
<dbReference type="HOGENOM" id="CLU_017517_2_1_1"/>
<evidence type="ECO:0000256" key="2">
    <source>
        <dbReference type="ARBA" id="ARBA00022692"/>
    </source>
</evidence>
<accession>G8BN82</accession>
<evidence type="ECO:0000313" key="8">
    <source>
        <dbReference type="Proteomes" id="UP000005666"/>
    </source>
</evidence>
<proteinExistence type="predicted"/>
<dbReference type="GO" id="GO:0022857">
    <property type="term" value="F:transmembrane transporter activity"/>
    <property type="evidence" value="ECO:0007669"/>
    <property type="project" value="InterPro"/>
</dbReference>